<evidence type="ECO:0000313" key="4">
    <source>
        <dbReference type="Proteomes" id="UP000617734"/>
    </source>
</evidence>
<evidence type="ECO:0000256" key="2">
    <source>
        <dbReference type="SAM" id="Phobius"/>
    </source>
</evidence>
<dbReference type="AlphaFoldDB" id="A0A919FDU1"/>
<dbReference type="EMBL" id="BNBO01000003">
    <property type="protein sequence ID" value="GHH62259.1"/>
    <property type="molecule type" value="Genomic_DNA"/>
</dbReference>
<dbReference type="GeneID" id="95351525"/>
<sequence>MLVETVAFVLIGLLVGAFALAGLPDHFPASRALTFGTAVVAALVSGVIAHYALGGALPAVVLAISATGSALLVSVLARPDRAPRRAGAHRHGAARHAGRRRPA</sequence>
<gene>
    <name evidence="3" type="ORF">GCM10018781_10170</name>
</gene>
<feature type="transmembrane region" description="Helical" evidence="2">
    <location>
        <begin position="32"/>
        <end position="53"/>
    </location>
</feature>
<dbReference type="RefSeq" id="WP_190209531.1">
    <property type="nucleotide sequence ID" value="NZ_BNBO01000003.1"/>
</dbReference>
<keyword evidence="2" id="KW-0472">Membrane</keyword>
<evidence type="ECO:0000313" key="3">
    <source>
        <dbReference type="EMBL" id="GHH62259.1"/>
    </source>
</evidence>
<feature type="transmembrane region" description="Helical" evidence="2">
    <location>
        <begin position="6"/>
        <end position="23"/>
    </location>
</feature>
<keyword evidence="4" id="KW-1185">Reference proteome</keyword>
<keyword evidence="2" id="KW-0812">Transmembrane</keyword>
<feature type="region of interest" description="Disordered" evidence="1">
    <location>
        <begin position="81"/>
        <end position="103"/>
    </location>
</feature>
<protein>
    <submittedName>
        <fullName evidence="3">Uncharacterized protein</fullName>
    </submittedName>
</protein>
<keyword evidence="2" id="KW-1133">Transmembrane helix</keyword>
<dbReference type="Proteomes" id="UP000617734">
    <property type="component" value="Unassembled WGS sequence"/>
</dbReference>
<comment type="caution">
    <text evidence="3">The sequence shown here is derived from an EMBL/GenBank/DDBJ whole genome shotgun (WGS) entry which is preliminary data.</text>
</comment>
<name>A0A919FDU1_9ACTN</name>
<accession>A0A919FDU1</accession>
<feature type="compositionally biased region" description="Basic residues" evidence="1">
    <location>
        <begin position="84"/>
        <end position="103"/>
    </location>
</feature>
<reference evidence="3" key="2">
    <citation type="submission" date="2020-09" db="EMBL/GenBank/DDBJ databases">
        <authorList>
            <person name="Sun Q."/>
            <person name="Ohkuma M."/>
        </authorList>
    </citation>
    <scope>NUCLEOTIDE SEQUENCE</scope>
    <source>
        <strain evidence="3">JCM 4646</strain>
    </source>
</reference>
<feature type="transmembrane region" description="Helical" evidence="2">
    <location>
        <begin position="59"/>
        <end position="77"/>
    </location>
</feature>
<organism evidence="3 4">
    <name type="scientific">Kitasatospora indigofera</name>
    <dbReference type="NCBI Taxonomy" id="67307"/>
    <lineage>
        <taxon>Bacteria</taxon>
        <taxon>Bacillati</taxon>
        <taxon>Actinomycetota</taxon>
        <taxon>Actinomycetes</taxon>
        <taxon>Kitasatosporales</taxon>
        <taxon>Streptomycetaceae</taxon>
        <taxon>Kitasatospora</taxon>
    </lineage>
</organism>
<evidence type="ECO:0000256" key="1">
    <source>
        <dbReference type="SAM" id="MobiDB-lite"/>
    </source>
</evidence>
<reference evidence="3" key="1">
    <citation type="journal article" date="2014" name="Int. J. Syst. Evol. Microbiol.">
        <title>Complete genome sequence of Corynebacterium casei LMG S-19264T (=DSM 44701T), isolated from a smear-ripened cheese.</title>
        <authorList>
            <consortium name="US DOE Joint Genome Institute (JGI-PGF)"/>
            <person name="Walter F."/>
            <person name="Albersmeier A."/>
            <person name="Kalinowski J."/>
            <person name="Ruckert C."/>
        </authorList>
    </citation>
    <scope>NUCLEOTIDE SEQUENCE</scope>
    <source>
        <strain evidence="3">JCM 4646</strain>
    </source>
</reference>
<proteinExistence type="predicted"/>